<sequence>MSNSSTQERPPKSLTKLHSRRSIRPLDTFQSQDMTDPETASYTIRSLTVGSKYLIRATFFYGNYDSKNKLPTFSVYIGLNYWLFKNESTPSNTEFIFEATADYLQVCLVRVVFSDGDDGGDPFISSLHLRRLKEGMYDPFVSSKQSLFSEWRYPDDKYDRWWTSYQDEAAWTEISTNSPVAPDPVFETPSLVMQTAATPLTSKQPLIMEWTTNVNHYDDSHRVILHFAEIQDNASKTDRREFNIFAGGFLSSNQPYTPPVLSSQTIYFNYTWINNYNITLEATSNSILPPLQNAIELYRITPVPAPTYAEDVIAINRIKDDHSIITLGWIGDPCSPYQWPKIACDNYSDITRITKMDLSNNHLSGPLPEFLGRDLPNLQYLNLADNSFSGSLPGSLDSKNLTTLDITGTNLSTILPPNLLKKKQNGTLIFRYDDSDTNPSGKMDAMSMIAIAVVVVVFLLIVIAVGTIIFSPLSSAGVDDRWSEMTFVEEFEENKKRKGQARQKLETEAEAERERHIRMQEEAFFVLHNAS</sequence>
<dbReference type="EMBL" id="JAMFTS010000002">
    <property type="protein sequence ID" value="KAJ4784021.1"/>
    <property type="molecule type" value="Genomic_DNA"/>
</dbReference>
<evidence type="ECO:0000256" key="1">
    <source>
        <dbReference type="ARBA" id="ARBA00004167"/>
    </source>
</evidence>
<keyword evidence="2" id="KW-0175">Coiled coil</keyword>
<feature type="domain" description="Malectin-like" evidence="4">
    <location>
        <begin position="40"/>
        <end position="299"/>
    </location>
</feature>
<keyword evidence="6" id="KW-1185">Reference proteome</keyword>
<dbReference type="GO" id="GO:0016301">
    <property type="term" value="F:kinase activity"/>
    <property type="evidence" value="ECO:0007669"/>
    <property type="project" value="UniProtKB-KW"/>
</dbReference>
<dbReference type="SUPFAM" id="SSF52058">
    <property type="entry name" value="L domain-like"/>
    <property type="match status" value="1"/>
</dbReference>
<keyword evidence="5" id="KW-0808">Transferase</keyword>
<evidence type="ECO:0000313" key="5">
    <source>
        <dbReference type="EMBL" id="KAJ4784021.1"/>
    </source>
</evidence>
<keyword evidence="3" id="KW-0472">Membrane</keyword>
<dbReference type="AlphaFoldDB" id="A0AAV8EYQ2"/>
<dbReference type="PANTHER" id="PTHR45631">
    <property type="entry name" value="OS07G0107800 PROTEIN-RELATED"/>
    <property type="match status" value="1"/>
</dbReference>
<dbReference type="Proteomes" id="UP001140206">
    <property type="component" value="Chromosome 2"/>
</dbReference>
<name>A0AAV8EYQ2_9POAL</name>
<evidence type="ECO:0000256" key="2">
    <source>
        <dbReference type="SAM" id="Coils"/>
    </source>
</evidence>
<dbReference type="GO" id="GO:0016020">
    <property type="term" value="C:membrane"/>
    <property type="evidence" value="ECO:0007669"/>
    <property type="project" value="UniProtKB-SubCell"/>
</dbReference>
<feature type="coiled-coil region" evidence="2">
    <location>
        <begin position="488"/>
        <end position="522"/>
    </location>
</feature>
<dbReference type="Pfam" id="PF12819">
    <property type="entry name" value="Malectin_like"/>
    <property type="match status" value="1"/>
</dbReference>
<keyword evidence="3" id="KW-1133">Transmembrane helix</keyword>
<protein>
    <submittedName>
        <fullName evidence="5">Leucine-rich repeat protein kinase family protein</fullName>
    </submittedName>
</protein>
<reference evidence="5" key="1">
    <citation type="submission" date="2022-08" db="EMBL/GenBank/DDBJ databases">
        <authorList>
            <person name="Marques A."/>
        </authorList>
    </citation>
    <scope>NUCLEOTIDE SEQUENCE</scope>
    <source>
        <strain evidence="5">RhyPub2mFocal</strain>
        <tissue evidence="5">Leaves</tissue>
    </source>
</reference>
<dbReference type="Pfam" id="PF00560">
    <property type="entry name" value="LRR_1"/>
    <property type="match status" value="3"/>
</dbReference>
<keyword evidence="5" id="KW-0418">Kinase</keyword>
<keyword evidence="3" id="KW-0812">Transmembrane</keyword>
<dbReference type="Gene3D" id="3.80.10.10">
    <property type="entry name" value="Ribonuclease Inhibitor"/>
    <property type="match status" value="1"/>
</dbReference>
<proteinExistence type="predicted"/>
<dbReference type="InterPro" id="IPR032675">
    <property type="entry name" value="LRR_dom_sf"/>
</dbReference>
<dbReference type="InterPro" id="IPR001611">
    <property type="entry name" value="Leu-rich_rpt"/>
</dbReference>
<comment type="caution">
    <text evidence="5">The sequence shown here is derived from an EMBL/GenBank/DDBJ whole genome shotgun (WGS) entry which is preliminary data.</text>
</comment>
<gene>
    <name evidence="5" type="ORF">LUZ62_035267</name>
</gene>
<accession>A0AAV8EYQ2</accession>
<feature type="transmembrane region" description="Helical" evidence="3">
    <location>
        <begin position="445"/>
        <end position="471"/>
    </location>
</feature>
<dbReference type="InterPro" id="IPR024788">
    <property type="entry name" value="Malectin-like_Carb-bd_dom"/>
</dbReference>
<dbReference type="Gene3D" id="2.60.120.430">
    <property type="entry name" value="Galactose-binding lectin"/>
    <property type="match status" value="1"/>
</dbReference>
<evidence type="ECO:0000256" key="3">
    <source>
        <dbReference type="SAM" id="Phobius"/>
    </source>
</evidence>
<organism evidence="5 6">
    <name type="scientific">Rhynchospora pubera</name>
    <dbReference type="NCBI Taxonomy" id="906938"/>
    <lineage>
        <taxon>Eukaryota</taxon>
        <taxon>Viridiplantae</taxon>
        <taxon>Streptophyta</taxon>
        <taxon>Embryophyta</taxon>
        <taxon>Tracheophyta</taxon>
        <taxon>Spermatophyta</taxon>
        <taxon>Magnoliopsida</taxon>
        <taxon>Liliopsida</taxon>
        <taxon>Poales</taxon>
        <taxon>Cyperaceae</taxon>
        <taxon>Cyperoideae</taxon>
        <taxon>Rhynchosporeae</taxon>
        <taxon>Rhynchospora</taxon>
    </lineage>
</organism>
<comment type="subcellular location">
    <subcellularLocation>
        <location evidence="1">Membrane</location>
        <topology evidence="1">Single-pass membrane protein</topology>
    </subcellularLocation>
</comment>
<dbReference type="PANTHER" id="PTHR45631:SF6">
    <property type="entry name" value="OS09G0352000 PROTEIN"/>
    <property type="match status" value="1"/>
</dbReference>
<evidence type="ECO:0000259" key="4">
    <source>
        <dbReference type="Pfam" id="PF12819"/>
    </source>
</evidence>
<evidence type="ECO:0000313" key="6">
    <source>
        <dbReference type="Proteomes" id="UP001140206"/>
    </source>
</evidence>